<organism evidence="1 2">
    <name type="scientific">Prototheca wickerhamii</name>
    <dbReference type="NCBI Taxonomy" id="3111"/>
    <lineage>
        <taxon>Eukaryota</taxon>
        <taxon>Viridiplantae</taxon>
        <taxon>Chlorophyta</taxon>
        <taxon>core chlorophytes</taxon>
        <taxon>Trebouxiophyceae</taxon>
        <taxon>Chlorellales</taxon>
        <taxon>Chlorellaceae</taxon>
        <taxon>Prototheca</taxon>
    </lineage>
</organism>
<name>A0AAD9IM85_PROWI</name>
<dbReference type="EMBL" id="JASFZW010000003">
    <property type="protein sequence ID" value="KAK2079190.1"/>
    <property type="molecule type" value="Genomic_DNA"/>
</dbReference>
<evidence type="ECO:0008006" key="3">
    <source>
        <dbReference type="Google" id="ProtNLM"/>
    </source>
</evidence>
<dbReference type="SUPFAM" id="SSF55729">
    <property type="entry name" value="Acyl-CoA N-acyltransferases (Nat)"/>
    <property type="match status" value="1"/>
</dbReference>
<dbReference type="AlphaFoldDB" id="A0AAD9IM85"/>
<evidence type="ECO:0000313" key="2">
    <source>
        <dbReference type="Proteomes" id="UP001255856"/>
    </source>
</evidence>
<comment type="caution">
    <text evidence="1">The sequence shown here is derived from an EMBL/GenBank/DDBJ whole genome shotgun (WGS) entry which is preliminary data.</text>
</comment>
<gene>
    <name evidence="1" type="ORF">QBZ16_002881</name>
</gene>
<protein>
    <recommendedName>
        <fullName evidence="3">BioF2-like acetyltransferase domain-containing protein</fullName>
    </recommendedName>
</protein>
<keyword evidence="2" id="KW-1185">Reference proteome</keyword>
<dbReference type="Gene3D" id="3.40.630.30">
    <property type="match status" value="1"/>
</dbReference>
<evidence type="ECO:0000313" key="1">
    <source>
        <dbReference type="EMBL" id="KAK2079190.1"/>
    </source>
</evidence>
<reference evidence="1" key="1">
    <citation type="submission" date="2021-01" db="EMBL/GenBank/DDBJ databases">
        <authorList>
            <person name="Eckstrom K.M.E."/>
        </authorList>
    </citation>
    <scope>NUCLEOTIDE SEQUENCE</scope>
    <source>
        <strain evidence="1">UVCC 0001</strain>
    </source>
</reference>
<sequence>MALLEISKRADSHYQMAMKSSEKESDVWDTLYKEVAETFQNRNLVGSSPSPAAGNSFKEKHKDLEGIYGVTYQRYPIASYIQLPGVLQPFVQMPGLDHILLIGRPTADVSGGLQGYRDVCPKQLRAAAPFLIVLDKPGAELDPKYRWVTFPLADVFKLDVSKMKSMDDYVKLLSKKGRWNFKDRQKKFNNKAVIKCEYVPLPQGSEDMVSELWPLYKQTGEANGFCVLTEKEFRKFHLRTPGLTVMLIRDVAQEGKLITFCTGVRVDDTIMPMWCGTDYDNPLARSCSTYFNMLYEYVRVAIADPEINWVDLGASRRQAKTSIGFQGYPVSAYIRCKNVIMESIVETMAEQYFKPTELIADP</sequence>
<dbReference type="InterPro" id="IPR016181">
    <property type="entry name" value="Acyl_CoA_acyltransferase"/>
</dbReference>
<proteinExistence type="predicted"/>
<dbReference type="Proteomes" id="UP001255856">
    <property type="component" value="Unassembled WGS sequence"/>
</dbReference>
<accession>A0AAD9IM85</accession>